<feature type="transmembrane region" description="Helical" evidence="5">
    <location>
        <begin position="53"/>
        <end position="69"/>
    </location>
</feature>
<organism evidence="7 8">
    <name type="scientific">Serratia fonticola</name>
    <dbReference type="NCBI Taxonomy" id="47917"/>
    <lineage>
        <taxon>Bacteria</taxon>
        <taxon>Pseudomonadati</taxon>
        <taxon>Pseudomonadota</taxon>
        <taxon>Gammaproteobacteria</taxon>
        <taxon>Enterobacterales</taxon>
        <taxon>Yersiniaceae</taxon>
        <taxon>Serratia</taxon>
    </lineage>
</organism>
<feature type="transmembrane region" description="Helical" evidence="5">
    <location>
        <begin position="165"/>
        <end position="188"/>
    </location>
</feature>
<evidence type="ECO:0000256" key="1">
    <source>
        <dbReference type="ARBA" id="ARBA00004141"/>
    </source>
</evidence>
<keyword evidence="2 5" id="KW-0812">Transmembrane</keyword>
<evidence type="ECO:0000256" key="2">
    <source>
        <dbReference type="ARBA" id="ARBA00022692"/>
    </source>
</evidence>
<reference evidence="7" key="1">
    <citation type="submission" date="2023-08" db="EMBL/GenBank/DDBJ databases">
        <title>The Comparative Genomic Analysis of Yersiniaceae from Polar Regions.</title>
        <authorList>
            <person name="Goncharov A."/>
            <person name="Aslanov B."/>
            <person name="Kolodzhieva V."/>
            <person name="Azarov D."/>
            <person name="Mochov A."/>
            <person name="Lebedeva E."/>
        </authorList>
    </citation>
    <scope>NUCLEOTIDE SEQUENCE</scope>
    <source>
        <strain evidence="7">Vf</strain>
    </source>
</reference>
<evidence type="ECO:0000313" key="8">
    <source>
        <dbReference type="Proteomes" id="UP001224622"/>
    </source>
</evidence>
<feature type="transmembrane region" description="Helical" evidence="5">
    <location>
        <begin position="109"/>
        <end position="126"/>
    </location>
</feature>
<feature type="transmembrane region" description="Helical" evidence="5">
    <location>
        <begin position="330"/>
        <end position="352"/>
    </location>
</feature>
<evidence type="ECO:0000256" key="4">
    <source>
        <dbReference type="ARBA" id="ARBA00023136"/>
    </source>
</evidence>
<feature type="transmembrane region" description="Helical" evidence="5">
    <location>
        <begin position="225"/>
        <end position="245"/>
    </location>
</feature>
<evidence type="ECO:0000256" key="5">
    <source>
        <dbReference type="SAM" id="Phobius"/>
    </source>
</evidence>
<sequence length="461" mass="49444">MRACRSSLLQTALVTSLGYVVVQLDVTIVNVALPTFAKAFQADMSALQWIPDAYVIVFAALLLAAGGLSDRFGSRMINLTGMVIFLFSSLICAFSSSIDIMIAGRVGQGIGAALILPSSLALLSAASEGNTVLRTKAIGWWSAIGGIISAAGPFIGGLILEHYSWHALFLVNIPICIAGIIFTLYFIPEPPHHQSQRTDTKGIMIFIVASFSLVFILISSGKSSVYTLSDFMIIFLFLLSSLQLFRHIRNNDYAFIPPILLRTPIFSLGLILGAAMNFSFYGSIFLLTIYFQVYRGFSPVMTGLALLTFTIIAVANTASGYLSERFGARLTITTGLATASVTYIILAFLAYTDASYLTFVYFLFLMPIGGGIALPTLISAFIHASPANKTATASAAINAMRQIGGAIGVALLGLLVSGLHFSVGVGTTMGFLIAAFIMLATAFLTYAKFYKLDPERVSHEH</sequence>
<dbReference type="Pfam" id="PF07690">
    <property type="entry name" value="MFS_1"/>
    <property type="match status" value="1"/>
</dbReference>
<dbReference type="InterPro" id="IPR011701">
    <property type="entry name" value="MFS"/>
</dbReference>
<comment type="subcellular location">
    <subcellularLocation>
        <location evidence="1">Membrane</location>
        <topology evidence="1">Multi-pass membrane protein</topology>
    </subcellularLocation>
</comment>
<dbReference type="PROSITE" id="PS50850">
    <property type="entry name" value="MFS"/>
    <property type="match status" value="1"/>
</dbReference>
<dbReference type="PANTHER" id="PTHR42718">
    <property type="entry name" value="MAJOR FACILITATOR SUPERFAMILY MULTIDRUG TRANSPORTER MFSC"/>
    <property type="match status" value="1"/>
</dbReference>
<dbReference type="Gene3D" id="1.20.1250.20">
    <property type="entry name" value="MFS general substrate transporter like domains"/>
    <property type="match status" value="1"/>
</dbReference>
<gene>
    <name evidence="7" type="ORF">RDT67_05190</name>
</gene>
<dbReference type="Gene3D" id="1.20.1720.10">
    <property type="entry name" value="Multidrug resistance protein D"/>
    <property type="match status" value="1"/>
</dbReference>
<proteinExistence type="predicted"/>
<dbReference type="AlphaFoldDB" id="A0AAJ1YC60"/>
<name>A0AAJ1YC60_SERFO</name>
<dbReference type="PANTHER" id="PTHR42718:SF40">
    <property type="entry name" value="METHYLENOMYCIN A RESISTANCE PROTEIN"/>
    <property type="match status" value="1"/>
</dbReference>
<feature type="transmembrane region" description="Helical" evidence="5">
    <location>
        <begin position="200"/>
        <end position="219"/>
    </location>
</feature>
<dbReference type="InterPro" id="IPR036259">
    <property type="entry name" value="MFS_trans_sf"/>
</dbReference>
<feature type="transmembrane region" description="Helical" evidence="5">
    <location>
        <begin position="297"/>
        <end position="318"/>
    </location>
</feature>
<keyword evidence="4 5" id="KW-0472">Membrane</keyword>
<accession>A0AAJ1YC60</accession>
<dbReference type="RefSeq" id="WP_309046806.1">
    <property type="nucleotide sequence ID" value="NZ_JAVIGA010000003.1"/>
</dbReference>
<dbReference type="EMBL" id="JAVIGA010000003">
    <property type="protein sequence ID" value="MDQ9125825.1"/>
    <property type="molecule type" value="Genomic_DNA"/>
</dbReference>
<feature type="transmembrane region" description="Helical" evidence="5">
    <location>
        <begin position="138"/>
        <end position="159"/>
    </location>
</feature>
<dbReference type="SUPFAM" id="SSF103473">
    <property type="entry name" value="MFS general substrate transporter"/>
    <property type="match status" value="1"/>
</dbReference>
<feature type="transmembrane region" description="Helical" evidence="5">
    <location>
        <begin position="81"/>
        <end position="103"/>
    </location>
</feature>
<evidence type="ECO:0000313" key="7">
    <source>
        <dbReference type="EMBL" id="MDQ9125825.1"/>
    </source>
</evidence>
<protein>
    <submittedName>
        <fullName evidence="7">MFS transporter</fullName>
    </submittedName>
</protein>
<feature type="domain" description="Major facilitator superfamily (MFS) profile" evidence="6">
    <location>
        <begin position="11"/>
        <end position="453"/>
    </location>
</feature>
<feature type="transmembrane region" description="Helical" evidence="5">
    <location>
        <begin position="12"/>
        <end position="33"/>
    </location>
</feature>
<dbReference type="GO" id="GO:0022857">
    <property type="term" value="F:transmembrane transporter activity"/>
    <property type="evidence" value="ECO:0007669"/>
    <property type="project" value="InterPro"/>
</dbReference>
<keyword evidence="3 5" id="KW-1133">Transmembrane helix</keyword>
<feature type="transmembrane region" description="Helical" evidence="5">
    <location>
        <begin position="403"/>
        <end position="423"/>
    </location>
</feature>
<feature type="transmembrane region" description="Helical" evidence="5">
    <location>
        <begin position="265"/>
        <end position="291"/>
    </location>
</feature>
<feature type="transmembrane region" description="Helical" evidence="5">
    <location>
        <begin position="429"/>
        <end position="447"/>
    </location>
</feature>
<dbReference type="GO" id="GO:0016020">
    <property type="term" value="C:membrane"/>
    <property type="evidence" value="ECO:0007669"/>
    <property type="project" value="UniProtKB-SubCell"/>
</dbReference>
<comment type="caution">
    <text evidence="7">The sequence shown here is derived from an EMBL/GenBank/DDBJ whole genome shotgun (WGS) entry which is preliminary data.</text>
</comment>
<dbReference type="InterPro" id="IPR020846">
    <property type="entry name" value="MFS_dom"/>
</dbReference>
<evidence type="ECO:0000256" key="3">
    <source>
        <dbReference type="ARBA" id="ARBA00022989"/>
    </source>
</evidence>
<dbReference type="CDD" id="cd17321">
    <property type="entry name" value="MFS_MMR_MDR_like"/>
    <property type="match status" value="1"/>
</dbReference>
<feature type="transmembrane region" description="Helical" evidence="5">
    <location>
        <begin position="358"/>
        <end position="382"/>
    </location>
</feature>
<dbReference type="Proteomes" id="UP001224622">
    <property type="component" value="Unassembled WGS sequence"/>
</dbReference>
<evidence type="ECO:0000259" key="6">
    <source>
        <dbReference type="PROSITE" id="PS50850"/>
    </source>
</evidence>